<dbReference type="STRING" id="479434.Sthe_2731"/>
<organism evidence="2 3">
    <name type="scientific">Sphaerobacter thermophilus (strain ATCC 49802 / DSM 20745 / KCCM 41009 / NCIMB 13125 / S 6022)</name>
    <dbReference type="NCBI Taxonomy" id="479434"/>
    <lineage>
        <taxon>Bacteria</taxon>
        <taxon>Pseudomonadati</taxon>
        <taxon>Thermomicrobiota</taxon>
        <taxon>Thermomicrobia</taxon>
        <taxon>Sphaerobacterales</taxon>
        <taxon>Sphaerobacterineae</taxon>
        <taxon>Sphaerobacteraceae</taxon>
        <taxon>Sphaerobacter</taxon>
    </lineage>
</organism>
<dbReference type="InterPro" id="IPR050445">
    <property type="entry name" value="Bact_polysacc_biosynth/exp"/>
</dbReference>
<dbReference type="InParanoid" id="D1C8K2"/>
<dbReference type="HOGENOM" id="CLU_082668_1_1_0"/>
<dbReference type="RefSeq" id="WP_012873183.1">
    <property type="nucleotide sequence ID" value="NC_013524.1"/>
</dbReference>
<accession>D1C8K2</accession>
<evidence type="ECO:0000256" key="1">
    <source>
        <dbReference type="SAM" id="Phobius"/>
    </source>
</evidence>
<protein>
    <submittedName>
        <fullName evidence="2">Lipopolysaccharide biosynthesis protein</fullName>
    </submittedName>
</protein>
<dbReference type="eggNOG" id="COG3944">
    <property type="taxonomic scope" value="Bacteria"/>
</dbReference>
<gene>
    <name evidence="2" type="ordered locus">Sthe_2731</name>
</gene>
<keyword evidence="1" id="KW-1133">Transmembrane helix</keyword>
<name>D1C8K2_SPHTD</name>
<dbReference type="AlphaFoldDB" id="D1C8K2"/>
<dbReference type="OrthoDB" id="161975at2"/>
<keyword evidence="1" id="KW-0812">Transmembrane</keyword>
<sequence>MRPEEYALIVLRRWWLVLLAAVVAGGVAYAYSISQPKTYQVSARLMAIAEPPDYWMDLYAKNRLASYGDLINNAPFVAEALQRANLDIDVGEAMSGLAVGRNSDSNVIQVVKTDTDPERAAAVVNALAEAFVARAAEENAQLITEYPTGTEGVKRNTVRVEQLDTPGPPSTPIGPRVKLNTAAALLLGLVVGVLLTFAAEYLDDTLRTEEDVDRYLALPTVAGIPRA</sequence>
<dbReference type="PANTHER" id="PTHR32309">
    <property type="entry name" value="TYROSINE-PROTEIN KINASE"/>
    <property type="match status" value="1"/>
</dbReference>
<evidence type="ECO:0000313" key="3">
    <source>
        <dbReference type="Proteomes" id="UP000002027"/>
    </source>
</evidence>
<keyword evidence="3" id="KW-1185">Reference proteome</keyword>
<dbReference type="KEGG" id="sti:Sthe_2731"/>
<feature type="transmembrane region" description="Helical" evidence="1">
    <location>
        <begin position="179"/>
        <end position="199"/>
    </location>
</feature>
<reference evidence="3" key="1">
    <citation type="submission" date="2009-11" db="EMBL/GenBank/DDBJ databases">
        <title>The complete chromosome 2 of Sphaerobacter thermophilus DSM 20745.</title>
        <authorList>
            <person name="Lucas S."/>
            <person name="Copeland A."/>
            <person name="Lapidus A."/>
            <person name="Glavina del Rio T."/>
            <person name="Dalin E."/>
            <person name="Tice H."/>
            <person name="Bruce D."/>
            <person name="Goodwin L."/>
            <person name="Pitluck S."/>
            <person name="Kyrpides N."/>
            <person name="Mavromatis K."/>
            <person name="Ivanova N."/>
            <person name="Mikhailova N."/>
            <person name="LaButti K.M."/>
            <person name="Clum A."/>
            <person name="Sun H.I."/>
            <person name="Brettin T."/>
            <person name="Detter J.C."/>
            <person name="Han C."/>
            <person name="Larimer F."/>
            <person name="Land M."/>
            <person name="Hauser L."/>
            <person name="Markowitz V."/>
            <person name="Cheng J.F."/>
            <person name="Hugenholtz P."/>
            <person name="Woyke T."/>
            <person name="Wu D."/>
            <person name="Steenblock K."/>
            <person name="Schneider S."/>
            <person name="Pukall R."/>
            <person name="Goeker M."/>
            <person name="Klenk H.P."/>
            <person name="Eisen J.A."/>
        </authorList>
    </citation>
    <scope>NUCLEOTIDE SEQUENCE [LARGE SCALE GENOMIC DNA]</scope>
    <source>
        <strain evidence="3">ATCC 49802 / DSM 20745 / S 6022</strain>
    </source>
</reference>
<reference evidence="2 3" key="2">
    <citation type="journal article" date="2010" name="Stand. Genomic Sci.">
        <title>Complete genome sequence of Desulfohalobium retbaense type strain (HR(100)).</title>
        <authorList>
            <person name="Spring S."/>
            <person name="Nolan M."/>
            <person name="Lapidus A."/>
            <person name="Glavina Del Rio T."/>
            <person name="Copeland A."/>
            <person name="Tice H."/>
            <person name="Cheng J.F."/>
            <person name="Lucas S."/>
            <person name="Land M."/>
            <person name="Chen F."/>
            <person name="Bruce D."/>
            <person name="Goodwin L."/>
            <person name="Pitluck S."/>
            <person name="Ivanova N."/>
            <person name="Mavromatis K."/>
            <person name="Mikhailova N."/>
            <person name="Pati A."/>
            <person name="Chen A."/>
            <person name="Palaniappan K."/>
            <person name="Hauser L."/>
            <person name="Chang Y.J."/>
            <person name="Jeffries C.D."/>
            <person name="Munk C."/>
            <person name="Kiss H."/>
            <person name="Chain P."/>
            <person name="Han C."/>
            <person name="Brettin T."/>
            <person name="Detter J.C."/>
            <person name="Schuler E."/>
            <person name="Goker M."/>
            <person name="Rohde M."/>
            <person name="Bristow J."/>
            <person name="Eisen J.A."/>
            <person name="Markowitz V."/>
            <person name="Hugenholtz P."/>
            <person name="Kyrpides N.C."/>
            <person name="Klenk H.P."/>
        </authorList>
    </citation>
    <scope>NUCLEOTIDE SEQUENCE [LARGE SCALE GENOMIC DNA]</scope>
    <source>
        <strain evidence="3">ATCC 49802 / DSM 20745 / S 6022</strain>
    </source>
</reference>
<dbReference type="EMBL" id="CP001824">
    <property type="protein sequence ID" value="ACZ40145.1"/>
    <property type="molecule type" value="Genomic_DNA"/>
</dbReference>
<proteinExistence type="predicted"/>
<dbReference type="GO" id="GO:0005886">
    <property type="term" value="C:plasma membrane"/>
    <property type="evidence" value="ECO:0007669"/>
    <property type="project" value="TreeGrafter"/>
</dbReference>
<dbReference type="PANTHER" id="PTHR32309:SF13">
    <property type="entry name" value="FERRIC ENTEROBACTIN TRANSPORT PROTEIN FEPE"/>
    <property type="match status" value="1"/>
</dbReference>
<keyword evidence="1" id="KW-0472">Membrane</keyword>
<evidence type="ECO:0000313" key="2">
    <source>
        <dbReference type="EMBL" id="ACZ40145.1"/>
    </source>
</evidence>
<dbReference type="Proteomes" id="UP000002027">
    <property type="component" value="Chromosome 2"/>
</dbReference>
<dbReference type="GO" id="GO:0004713">
    <property type="term" value="F:protein tyrosine kinase activity"/>
    <property type="evidence" value="ECO:0007669"/>
    <property type="project" value="TreeGrafter"/>
</dbReference>